<dbReference type="Proteomes" id="UP000183832">
    <property type="component" value="Unassembled WGS sequence"/>
</dbReference>
<protein>
    <submittedName>
        <fullName evidence="2">CLUMA_CG016698, isoform A</fullName>
    </submittedName>
</protein>
<dbReference type="EMBL" id="CVRI01000059">
    <property type="protein sequence ID" value="CRL03473.1"/>
    <property type="molecule type" value="Genomic_DNA"/>
</dbReference>
<gene>
    <name evidence="2" type="ORF">CLUMA_CG016698</name>
</gene>
<proteinExistence type="predicted"/>
<dbReference type="AlphaFoldDB" id="A0A1J1IY30"/>
<organism evidence="2 3">
    <name type="scientific">Clunio marinus</name>
    <dbReference type="NCBI Taxonomy" id="568069"/>
    <lineage>
        <taxon>Eukaryota</taxon>
        <taxon>Metazoa</taxon>
        <taxon>Ecdysozoa</taxon>
        <taxon>Arthropoda</taxon>
        <taxon>Hexapoda</taxon>
        <taxon>Insecta</taxon>
        <taxon>Pterygota</taxon>
        <taxon>Neoptera</taxon>
        <taxon>Endopterygota</taxon>
        <taxon>Diptera</taxon>
        <taxon>Nematocera</taxon>
        <taxon>Chironomoidea</taxon>
        <taxon>Chironomidae</taxon>
        <taxon>Clunio</taxon>
    </lineage>
</organism>
<reference evidence="2 3" key="1">
    <citation type="submission" date="2015-04" db="EMBL/GenBank/DDBJ databases">
        <authorList>
            <person name="Syromyatnikov M.Y."/>
            <person name="Popov V.N."/>
        </authorList>
    </citation>
    <scope>NUCLEOTIDE SEQUENCE [LARGE SCALE GENOMIC DNA]</scope>
</reference>
<evidence type="ECO:0000256" key="1">
    <source>
        <dbReference type="SAM" id="MobiDB-lite"/>
    </source>
</evidence>
<sequence>MEDKSMNDRIESEQDDASSVKMMTTNENWRHKKRYNDKKVCDMGVKHNLTDESFYELQKVVVIVNVKTCEVNLGVLKVFSHT</sequence>
<name>A0A1J1IY30_9DIPT</name>
<accession>A0A1J1IY30</accession>
<feature type="region of interest" description="Disordered" evidence="1">
    <location>
        <begin position="1"/>
        <end position="25"/>
    </location>
</feature>
<keyword evidence="3" id="KW-1185">Reference proteome</keyword>
<evidence type="ECO:0000313" key="3">
    <source>
        <dbReference type="Proteomes" id="UP000183832"/>
    </source>
</evidence>
<feature type="compositionally biased region" description="Basic and acidic residues" evidence="1">
    <location>
        <begin position="1"/>
        <end position="12"/>
    </location>
</feature>
<evidence type="ECO:0000313" key="2">
    <source>
        <dbReference type="EMBL" id="CRL03473.1"/>
    </source>
</evidence>